<comment type="similarity">
    <text evidence="2">Belongs to the major facilitator superfamily.</text>
</comment>
<feature type="transmembrane region" description="Helical" evidence="8">
    <location>
        <begin position="344"/>
        <end position="366"/>
    </location>
</feature>
<dbReference type="FunFam" id="1.20.1720.10:FF:000013">
    <property type="entry name" value="Related to multidrug resistance proteins"/>
    <property type="match status" value="1"/>
</dbReference>
<dbReference type="GO" id="GO:0022857">
    <property type="term" value="F:transmembrane transporter activity"/>
    <property type="evidence" value="ECO:0007669"/>
    <property type="project" value="InterPro"/>
</dbReference>
<feature type="compositionally biased region" description="Acidic residues" evidence="7">
    <location>
        <begin position="615"/>
        <end position="624"/>
    </location>
</feature>
<dbReference type="InterPro" id="IPR011701">
    <property type="entry name" value="MFS"/>
</dbReference>
<dbReference type="EMBL" id="PJQD01000001">
    <property type="protein sequence ID" value="POY76829.1"/>
    <property type="molecule type" value="Genomic_DNA"/>
</dbReference>
<evidence type="ECO:0000313" key="11">
    <source>
        <dbReference type="Proteomes" id="UP000237144"/>
    </source>
</evidence>
<evidence type="ECO:0000256" key="3">
    <source>
        <dbReference type="ARBA" id="ARBA00022448"/>
    </source>
</evidence>
<evidence type="ECO:0000256" key="7">
    <source>
        <dbReference type="SAM" id="MobiDB-lite"/>
    </source>
</evidence>
<feature type="transmembrane region" description="Helical" evidence="8">
    <location>
        <begin position="272"/>
        <end position="291"/>
    </location>
</feature>
<dbReference type="CDD" id="cd17502">
    <property type="entry name" value="MFS_Azr1_MDR_like"/>
    <property type="match status" value="1"/>
</dbReference>
<dbReference type="Gene3D" id="1.20.1720.10">
    <property type="entry name" value="Multidrug resistance protein D"/>
    <property type="match status" value="1"/>
</dbReference>
<keyword evidence="5 8" id="KW-1133">Transmembrane helix</keyword>
<feature type="transmembrane region" description="Helical" evidence="8">
    <location>
        <begin position="556"/>
        <end position="575"/>
    </location>
</feature>
<feature type="transmembrane region" description="Helical" evidence="8">
    <location>
        <begin position="303"/>
        <end position="324"/>
    </location>
</feature>
<dbReference type="GO" id="GO:0005886">
    <property type="term" value="C:plasma membrane"/>
    <property type="evidence" value="ECO:0007669"/>
    <property type="project" value="TreeGrafter"/>
</dbReference>
<evidence type="ECO:0000256" key="8">
    <source>
        <dbReference type="SAM" id="Phobius"/>
    </source>
</evidence>
<keyword evidence="4 8" id="KW-0812">Transmembrane</keyword>
<feature type="transmembrane region" description="Helical" evidence="8">
    <location>
        <begin position="238"/>
        <end position="260"/>
    </location>
</feature>
<dbReference type="OrthoDB" id="10021397at2759"/>
<evidence type="ECO:0000256" key="1">
    <source>
        <dbReference type="ARBA" id="ARBA00004127"/>
    </source>
</evidence>
<evidence type="ECO:0000313" key="10">
    <source>
        <dbReference type="EMBL" id="POY76829.1"/>
    </source>
</evidence>
<keyword evidence="6 8" id="KW-0472">Membrane</keyword>
<organism evidence="10 11">
    <name type="scientific">Rhodotorula taiwanensis</name>
    <dbReference type="NCBI Taxonomy" id="741276"/>
    <lineage>
        <taxon>Eukaryota</taxon>
        <taxon>Fungi</taxon>
        <taxon>Dikarya</taxon>
        <taxon>Basidiomycota</taxon>
        <taxon>Pucciniomycotina</taxon>
        <taxon>Microbotryomycetes</taxon>
        <taxon>Sporidiobolales</taxon>
        <taxon>Sporidiobolaceae</taxon>
        <taxon>Rhodotorula</taxon>
    </lineage>
</organism>
<keyword evidence="11" id="KW-1185">Reference proteome</keyword>
<dbReference type="PANTHER" id="PTHR23501">
    <property type="entry name" value="MAJOR FACILITATOR SUPERFAMILY"/>
    <property type="match status" value="1"/>
</dbReference>
<evidence type="ECO:0000256" key="6">
    <source>
        <dbReference type="ARBA" id="ARBA00023136"/>
    </source>
</evidence>
<dbReference type="PRINTS" id="PR01036">
    <property type="entry name" value="TCRTETB"/>
</dbReference>
<evidence type="ECO:0000256" key="4">
    <source>
        <dbReference type="ARBA" id="ARBA00022692"/>
    </source>
</evidence>
<evidence type="ECO:0000256" key="5">
    <source>
        <dbReference type="ARBA" id="ARBA00022989"/>
    </source>
</evidence>
<accession>A0A2S5BJ87</accession>
<dbReference type="PROSITE" id="PS50850">
    <property type="entry name" value="MFS"/>
    <property type="match status" value="1"/>
</dbReference>
<dbReference type="AlphaFoldDB" id="A0A2S5BJ87"/>
<comment type="subcellular location">
    <subcellularLocation>
        <location evidence="1">Endomembrane system</location>
        <topology evidence="1">Multi-pass membrane protein</topology>
    </subcellularLocation>
</comment>
<feature type="compositionally biased region" description="Polar residues" evidence="7">
    <location>
        <begin position="23"/>
        <end position="36"/>
    </location>
</feature>
<evidence type="ECO:0000259" key="9">
    <source>
        <dbReference type="PROSITE" id="PS50850"/>
    </source>
</evidence>
<feature type="compositionally biased region" description="Basic and acidic residues" evidence="7">
    <location>
        <begin position="597"/>
        <end position="614"/>
    </location>
</feature>
<feature type="transmembrane region" description="Helical" evidence="8">
    <location>
        <begin position="378"/>
        <end position="399"/>
    </location>
</feature>
<dbReference type="GO" id="GO:0012505">
    <property type="term" value="C:endomembrane system"/>
    <property type="evidence" value="ECO:0007669"/>
    <property type="project" value="UniProtKB-SubCell"/>
</dbReference>
<dbReference type="Proteomes" id="UP000237144">
    <property type="component" value="Unassembled WGS sequence"/>
</dbReference>
<proteinExistence type="inferred from homology"/>
<feature type="region of interest" description="Disordered" evidence="7">
    <location>
        <begin position="16"/>
        <end position="36"/>
    </location>
</feature>
<dbReference type="Gene3D" id="1.20.1250.20">
    <property type="entry name" value="MFS general substrate transporter like domains"/>
    <property type="match status" value="1"/>
</dbReference>
<name>A0A2S5BJ87_9BASI</name>
<sequence length="624" mass="67083">MSTSAGSMPTVAVLNASEERQIEAQTATRRGSTPESIATLQEAVEQNGKDDCKEDTDKVPAIPTHHANGLVDQTSYMPVKQILIVFMSLQLAVFLSFLDQTIVSTALPVISAHFNAGRSSSFVGSAYLLTSTAMQPIWGRLSDIFGRKYTLIACIVVFTIGSLACAVAQSMLQLIVFRALQGVGGGGLLTLVLIIVSDIVSLKDRGKYQGVTEITIALGNGTGPLIGGAMAQRISWRWAFYLNLCIAPGSVLAIVFFLPLKGVHGSMKEKLLKIDYGGAFLTLAGSVLVILPLNWGGTSFPWVSGPVLGCLIAGIVTFGVFLLWEWKLAKIPIVPPYIFKNVTVAAVFFVTLLAGGVILSQIYYLPQFLQVAHGFSPIRSGAIVIAQFLSTTIFVAISGQIVARIGQYKPFIVVGYAIWAVGLGLISTLDENSSVARIVGFQILNGCGQGHTLQTTMVAVQAAVERSEMSVVTSVRNFMRSLGGTIFLVIGATVINNTLRSRLGALGFDRSLVSQVIDDPTAIWPSSQSANPILRALSDTQKAQIVRAWVDGFRTLMHVLTGLIAANFVVSLLFIKRHSLVRADEAELKKLGKARIQERKEKKKRAGADGKEPTADNDLEDLEK</sequence>
<keyword evidence="3" id="KW-0813">Transport</keyword>
<feature type="transmembrane region" description="Helical" evidence="8">
    <location>
        <begin position="182"/>
        <end position="202"/>
    </location>
</feature>
<dbReference type="SUPFAM" id="SSF103473">
    <property type="entry name" value="MFS general substrate transporter"/>
    <property type="match status" value="1"/>
</dbReference>
<dbReference type="InterPro" id="IPR036259">
    <property type="entry name" value="MFS_trans_sf"/>
</dbReference>
<feature type="transmembrane region" description="Helical" evidence="8">
    <location>
        <begin position="82"/>
        <end position="102"/>
    </location>
</feature>
<evidence type="ECO:0000256" key="2">
    <source>
        <dbReference type="ARBA" id="ARBA00008335"/>
    </source>
</evidence>
<dbReference type="Pfam" id="PF07690">
    <property type="entry name" value="MFS_1"/>
    <property type="match status" value="1"/>
</dbReference>
<feature type="region of interest" description="Disordered" evidence="7">
    <location>
        <begin position="597"/>
        <end position="624"/>
    </location>
</feature>
<reference evidence="10 11" key="1">
    <citation type="journal article" date="2018" name="Front. Microbiol.">
        <title>Prospects for Fungal Bioremediation of Acidic Radioactive Waste Sites: Characterization and Genome Sequence of Rhodotorula taiwanensis MD1149.</title>
        <authorList>
            <person name="Tkavc R."/>
            <person name="Matrosova V.Y."/>
            <person name="Grichenko O.E."/>
            <person name="Gostincar C."/>
            <person name="Volpe R.P."/>
            <person name="Klimenkova P."/>
            <person name="Gaidamakova E.K."/>
            <person name="Zhou C.E."/>
            <person name="Stewart B.J."/>
            <person name="Lyman M.G."/>
            <person name="Malfatti S.A."/>
            <person name="Rubinfeld B."/>
            <person name="Courtot M."/>
            <person name="Singh J."/>
            <person name="Dalgard C.L."/>
            <person name="Hamilton T."/>
            <person name="Frey K.G."/>
            <person name="Gunde-Cimerman N."/>
            <person name="Dugan L."/>
            <person name="Daly M.J."/>
        </authorList>
    </citation>
    <scope>NUCLEOTIDE SEQUENCE [LARGE SCALE GENOMIC DNA]</scope>
    <source>
        <strain evidence="10 11">MD1149</strain>
    </source>
</reference>
<dbReference type="PANTHER" id="PTHR23501:SF189">
    <property type="entry name" value="DRUG TRANSPORTER, PUTATIVE (AFU_ORTHOLOGUE AFUA_4G03920)-RELATED"/>
    <property type="match status" value="1"/>
</dbReference>
<dbReference type="InterPro" id="IPR020846">
    <property type="entry name" value="MFS_dom"/>
</dbReference>
<feature type="transmembrane region" description="Helical" evidence="8">
    <location>
        <begin position="151"/>
        <end position="176"/>
    </location>
</feature>
<feature type="transmembrane region" description="Helical" evidence="8">
    <location>
        <begin position="411"/>
        <end position="429"/>
    </location>
</feature>
<feature type="domain" description="Major facilitator superfamily (MFS) profile" evidence="9">
    <location>
        <begin position="85"/>
        <end position="579"/>
    </location>
</feature>
<gene>
    <name evidence="10" type="ORF">BMF94_0081</name>
</gene>
<protein>
    <recommendedName>
        <fullName evidence="9">Major facilitator superfamily (MFS) profile domain-containing protein</fullName>
    </recommendedName>
</protein>
<comment type="caution">
    <text evidence="10">The sequence shown here is derived from an EMBL/GenBank/DDBJ whole genome shotgun (WGS) entry which is preliminary data.</text>
</comment>
<dbReference type="STRING" id="741276.A0A2S5BJ87"/>